<dbReference type="PANTHER" id="PTHR12147">
    <property type="entry name" value="METALLOPEPTIDASE M28 FAMILY MEMBER"/>
    <property type="match status" value="1"/>
</dbReference>
<dbReference type="GO" id="GO:0004177">
    <property type="term" value="F:aminopeptidase activity"/>
    <property type="evidence" value="ECO:0007669"/>
    <property type="project" value="UniProtKB-KW"/>
</dbReference>
<keyword evidence="4 9" id="KW-0479">Metal-binding</keyword>
<feature type="signal peptide" evidence="9">
    <location>
        <begin position="1"/>
        <end position="16"/>
    </location>
</feature>
<organism evidence="11 12">
    <name type="scientific">Dioszegia hungarica</name>
    <dbReference type="NCBI Taxonomy" id="4972"/>
    <lineage>
        <taxon>Eukaryota</taxon>
        <taxon>Fungi</taxon>
        <taxon>Dikarya</taxon>
        <taxon>Basidiomycota</taxon>
        <taxon>Agaricomycotina</taxon>
        <taxon>Tremellomycetes</taxon>
        <taxon>Tremellales</taxon>
        <taxon>Bulleribasidiaceae</taxon>
        <taxon>Dioszegia</taxon>
    </lineage>
</organism>
<dbReference type="Proteomes" id="UP001164286">
    <property type="component" value="Unassembled WGS sequence"/>
</dbReference>
<dbReference type="GO" id="GO:0006508">
    <property type="term" value="P:proteolysis"/>
    <property type="evidence" value="ECO:0007669"/>
    <property type="project" value="UniProtKB-KW"/>
</dbReference>
<keyword evidence="3 9" id="KW-0645">Protease</keyword>
<evidence type="ECO:0000256" key="9">
    <source>
        <dbReference type="RuleBase" id="RU361240"/>
    </source>
</evidence>
<evidence type="ECO:0000256" key="5">
    <source>
        <dbReference type="ARBA" id="ARBA00022729"/>
    </source>
</evidence>
<sequence length="402" mass="44756">MRVLIPALFAPLIASAFPTSKPFGIQDGSSELVGGNGHVNLHNDVPGFDLDLNELRLVQFSEDEPPVWITELQKIEAKGKGRKLMDITDTPTLGFSNFLLPSSVTTKYSYPTPGNYSAEVKGLQKGLSLDHMKDFLKEFTSFRTRYYRSETGKASQQFLLKTIKEISRDNKHITVREFDHTWGQNSIIARFHPKSDKNEDKPVVIIGAHQDSTNQWPFLPAPGADDDGSGTTSSLEAFRALVHGNFTPETPVEFHYYSAEEGGLLGSQAVAKSYEDAGKKVLAMLQMDMTAWVKKGTKESVGIIQDFVDPDLTDFIYKTVEKYLDISPVKTQCGYACSDHASFRKAGYQSAFAIESTFENSNHNIHSTQDTTDHPEFSFTHMREFSKLCIAFAIELAGIASR</sequence>
<dbReference type="InterPro" id="IPR045175">
    <property type="entry name" value="M28_fam"/>
</dbReference>
<gene>
    <name evidence="11" type="ORF">MKK02DRAFT_17184</name>
</gene>
<evidence type="ECO:0000256" key="8">
    <source>
        <dbReference type="ARBA" id="ARBA00043962"/>
    </source>
</evidence>
<evidence type="ECO:0000256" key="3">
    <source>
        <dbReference type="ARBA" id="ARBA00022670"/>
    </source>
</evidence>
<feature type="chain" id="PRO_5041486583" description="Peptide hydrolase" evidence="9">
    <location>
        <begin position="17"/>
        <end position="402"/>
    </location>
</feature>
<comment type="cofactor">
    <cofactor evidence="1">
        <name>Zn(2+)</name>
        <dbReference type="ChEBI" id="CHEBI:29105"/>
    </cofactor>
</comment>
<dbReference type="InterPro" id="IPR007484">
    <property type="entry name" value="Peptidase_M28"/>
</dbReference>
<evidence type="ECO:0000256" key="6">
    <source>
        <dbReference type="ARBA" id="ARBA00022801"/>
    </source>
</evidence>
<evidence type="ECO:0000313" key="12">
    <source>
        <dbReference type="Proteomes" id="UP001164286"/>
    </source>
</evidence>
<evidence type="ECO:0000256" key="1">
    <source>
        <dbReference type="ARBA" id="ARBA00001947"/>
    </source>
</evidence>
<accession>A0AA38H7W3</accession>
<keyword evidence="2" id="KW-0031">Aminopeptidase</keyword>
<protein>
    <recommendedName>
        <fullName evidence="9">Peptide hydrolase</fullName>
        <ecNumber evidence="9">3.4.-.-</ecNumber>
    </recommendedName>
</protein>
<keyword evidence="5 9" id="KW-0732">Signal</keyword>
<dbReference type="CDD" id="cd03879">
    <property type="entry name" value="M28_AAP"/>
    <property type="match status" value="1"/>
</dbReference>
<evidence type="ECO:0000256" key="4">
    <source>
        <dbReference type="ARBA" id="ARBA00022723"/>
    </source>
</evidence>
<keyword evidence="12" id="KW-1185">Reference proteome</keyword>
<dbReference type="RefSeq" id="XP_052943776.1">
    <property type="nucleotide sequence ID" value="XM_053085749.1"/>
</dbReference>
<keyword evidence="6 9" id="KW-0378">Hydrolase</keyword>
<dbReference type="FunFam" id="3.40.630.10:FF:000042">
    <property type="entry name" value="Peptide hydrolase"/>
    <property type="match status" value="1"/>
</dbReference>
<dbReference type="PANTHER" id="PTHR12147:SF56">
    <property type="entry name" value="AMINOPEPTIDASE YDR415C-RELATED"/>
    <property type="match status" value="1"/>
</dbReference>
<dbReference type="AlphaFoldDB" id="A0AA38H7W3"/>
<dbReference type="GO" id="GO:0008235">
    <property type="term" value="F:metalloexopeptidase activity"/>
    <property type="evidence" value="ECO:0007669"/>
    <property type="project" value="InterPro"/>
</dbReference>
<evidence type="ECO:0000256" key="2">
    <source>
        <dbReference type="ARBA" id="ARBA00022438"/>
    </source>
</evidence>
<comment type="similarity">
    <text evidence="8">Belongs to the peptidase M28 family. M28E subfamily.</text>
</comment>
<dbReference type="GeneID" id="77724950"/>
<comment type="caution">
    <text evidence="11">The sequence shown here is derived from an EMBL/GenBank/DDBJ whole genome shotgun (WGS) entry which is preliminary data.</text>
</comment>
<reference evidence="11" key="1">
    <citation type="journal article" date="2022" name="G3 (Bethesda)">
        <title>High quality genome of the basidiomycete yeast Dioszegia hungarica PDD-24b-2 isolated from cloud water.</title>
        <authorList>
            <person name="Jarrige D."/>
            <person name="Haridas S."/>
            <person name="Bleykasten-Grosshans C."/>
            <person name="Joly M."/>
            <person name="Nadalig T."/>
            <person name="Sancelme M."/>
            <person name="Vuilleumier S."/>
            <person name="Grigoriev I.V."/>
            <person name="Amato P."/>
            <person name="Bringel F."/>
        </authorList>
    </citation>
    <scope>NUCLEOTIDE SEQUENCE</scope>
    <source>
        <strain evidence="11">PDD-24b-2</strain>
    </source>
</reference>
<dbReference type="SUPFAM" id="SSF53187">
    <property type="entry name" value="Zn-dependent exopeptidases"/>
    <property type="match status" value="1"/>
</dbReference>
<evidence type="ECO:0000259" key="10">
    <source>
        <dbReference type="Pfam" id="PF04389"/>
    </source>
</evidence>
<evidence type="ECO:0000313" key="11">
    <source>
        <dbReference type="EMBL" id="KAI9633999.1"/>
    </source>
</evidence>
<evidence type="ECO:0000256" key="7">
    <source>
        <dbReference type="ARBA" id="ARBA00022833"/>
    </source>
</evidence>
<dbReference type="EC" id="3.4.-.-" evidence="9"/>
<dbReference type="Gene3D" id="3.40.630.10">
    <property type="entry name" value="Zn peptidases"/>
    <property type="match status" value="1"/>
</dbReference>
<dbReference type="GO" id="GO:0046872">
    <property type="term" value="F:metal ion binding"/>
    <property type="evidence" value="ECO:0007669"/>
    <property type="project" value="UniProtKB-KW"/>
</dbReference>
<feature type="domain" description="Peptidase M28" evidence="10">
    <location>
        <begin position="187"/>
        <end position="386"/>
    </location>
</feature>
<dbReference type="Pfam" id="PF04389">
    <property type="entry name" value="Peptidase_M28"/>
    <property type="match status" value="1"/>
</dbReference>
<name>A0AA38H7W3_9TREE</name>
<proteinExistence type="inferred from homology"/>
<keyword evidence="7 9" id="KW-0862">Zinc</keyword>
<dbReference type="EMBL" id="JAKWFO010000008">
    <property type="protein sequence ID" value="KAI9633999.1"/>
    <property type="molecule type" value="Genomic_DNA"/>
</dbReference>